<keyword evidence="2" id="KW-1185">Reference proteome</keyword>
<comment type="caution">
    <text evidence="1">The sequence shown here is derived from an EMBL/GenBank/DDBJ whole genome shotgun (WGS) entry which is preliminary data.</text>
</comment>
<name>A0A9D3VP82_9ROSI</name>
<evidence type="ECO:0000313" key="2">
    <source>
        <dbReference type="Proteomes" id="UP000828251"/>
    </source>
</evidence>
<gene>
    <name evidence="1" type="ORF">J1N35_018456</name>
</gene>
<dbReference type="AlphaFoldDB" id="A0A9D3VP82"/>
<sequence length="65" mass="7549">MLELSQLRGETLDLSQNDDDHNNILSERYQEVRSSILRRKENVIISACEEGEILAIIHLSREKNI</sequence>
<evidence type="ECO:0000313" key="1">
    <source>
        <dbReference type="EMBL" id="KAH1091199.1"/>
    </source>
</evidence>
<organism evidence="1 2">
    <name type="scientific">Gossypium stocksii</name>
    <dbReference type="NCBI Taxonomy" id="47602"/>
    <lineage>
        <taxon>Eukaryota</taxon>
        <taxon>Viridiplantae</taxon>
        <taxon>Streptophyta</taxon>
        <taxon>Embryophyta</taxon>
        <taxon>Tracheophyta</taxon>
        <taxon>Spermatophyta</taxon>
        <taxon>Magnoliopsida</taxon>
        <taxon>eudicotyledons</taxon>
        <taxon>Gunneridae</taxon>
        <taxon>Pentapetalae</taxon>
        <taxon>rosids</taxon>
        <taxon>malvids</taxon>
        <taxon>Malvales</taxon>
        <taxon>Malvaceae</taxon>
        <taxon>Malvoideae</taxon>
        <taxon>Gossypium</taxon>
    </lineage>
</organism>
<dbReference type="Proteomes" id="UP000828251">
    <property type="component" value="Unassembled WGS sequence"/>
</dbReference>
<dbReference type="EMBL" id="JAIQCV010000006">
    <property type="protein sequence ID" value="KAH1091199.1"/>
    <property type="molecule type" value="Genomic_DNA"/>
</dbReference>
<reference evidence="1 2" key="1">
    <citation type="journal article" date="2021" name="Plant Biotechnol. J.">
        <title>Multi-omics assisted identification of the key and species-specific regulatory components of drought-tolerant mechanisms in Gossypium stocksii.</title>
        <authorList>
            <person name="Yu D."/>
            <person name="Ke L."/>
            <person name="Zhang D."/>
            <person name="Wu Y."/>
            <person name="Sun Y."/>
            <person name="Mei J."/>
            <person name="Sun J."/>
            <person name="Sun Y."/>
        </authorList>
    </citation>
    <scope>NUCLEOTIDE SEQUENCE [LARGE SCALE GENOMIC DNA]</scope>
    <source>
        <strain evidence="2">cv. E1</strain>
        <tissue evidence="1">Leaf</tissue>
    </source>
</reference>
<accession>A0A9D3VP82</accession>
<protein>
    <submittedName>
        <fullName evidence="1">Uncharacterized protein</fullName>
    </submittedName>
</protein>
<proteinExistence type="predicted"/>